<dbReference type="PANTHER" id="PTHR30086">
    <property type="entry name" value="ARGININE EXPORTER PROTEIN ARGO"/>
    <property type="match status" value="1"/>
</dbReference>
<evidence type="ECO:0000256" key="3">
    <source>
        <dbReference type="ARBA" id="ARBA00022692"/>
    </source>
</evidence>
<protein>
    <submittedName>
        <fullName evidence="7">Transporter, LysE family protein</fullName>
    </submittedName>
</protein>
<comment type="caution">
    <text evidence="7">The sequence shown here is derived from an EMBL/GenBank/DDBJ whole genome shotgun (WGS) entry which is preliminary data.</text>
</comment>
<dbReference type="AlphaFoldDB" id="A0A7U8C4Y0"/>
<feature type="transmembrane region" description="Helical" evidence="6">
    <location>
        <begin position="75"/>
        <end position="96"/>
    </location>
</feature>
<evidence type="ECO:0000256" key="1">
    <source>
        <dbReference type="ARBA" id="ARBA00004651"/>
    </source>
</evidence>
<dbReference type="Pfam" id="PF01810">
    <property type="entry name" value="LysE"/>
    <property type="match status" value="1"/>
</dbReference>
<dbReference type="OrthoDB" id="9812084at2"/>
<feature type="transmembrane region" description="Helical" evidence="6">
    <location>
        <begin position="139"/>
        <end position="168"/>
    </location>
</feature>
<evidence type="ECO:0000256" key="2">
    <source>
        <dbReference type="ARBA" id="ARBA00022475"/>
    </source>
</evidence>
<evidence type="ECO:0000313" key="8">
    <source>
        <dbReference type="Proteomes" id="UP000002171"/>
    </source>
</evidence>
<comment type="subcellular location">
    <subcellularLocation>
        <location evidence="1">Cell membrane</location>
        <topology evidence="1">Multi-pass membrane protein</topology>
    </subcellularLocation>
</comment>
<keyword evidence="5 6" id="KW-0472">Membrane</keyword>
<evidence type="ECO:0000256" key="5">
    <source>
        <dbReference type="ARBA" id="ARBA00023136"/>
    </source>
</evidence>
<gene>
    <name evidence="7" type="ORF">MED92_03622</name>
</gene>
<keyword evidence="8" id="KW-1185">Reference proteome</keyword>
<evidence type="ECO:0000313" key="7">
    <source>
        <dbReference type="EMBL" id="EAR61653.1"/>
    </source>
</evidence>
<proteinExistence type="predicted"/>
<dbReference type="GO" id="GO:0033228">
    <property type="term" value="P:cysteine export across plasma membrane"/>
    <property type="evidence" value="ECO:0007669"/>
    <property type="project" value="TreeGrafter"/>
</dbReference>
<dbReference type="InterPro" id="IPR001123">
    <property type="entry name" value="LeuE-type"/>
</dbReference>
<feature type="transmembrane region" description="Helical" evidence="6">
    <location>
        <begin position="39"/>
        <end position="63"/>
    </location>
</feature>
<evidence type="ECO:0000256" key="4">
    <source>
        <dbReference type="ARBA" id="ARBA00022989"/>
    </source>
</evidence>
<evidence type="ECO:0000256" key="6">
    <source>
        <dbReference type="SAM" id="Phobius"/>
    </source>
</evidence>
<feature type="transmembrane region" description="Helical" evidence="6">
    <location>
        <begin position="180"/>
        <end position="197"/>
    </location>
</feature>
<name>A0A7U8C4Y0_NEPCE</name>
<accession>A0A7U8C4Y0</accession>
<keyword evidence="4 6" id="KW-1133">Transmembrane helix</keyword>
<sequence>MELYIAILVFAFSSTITPGPNNIMIMTSGLNYGIKRSVPHLVGICLGFPLMVAAVGLGFSTIFDKFPILHEIIKVLGVAYLLYLAWLVASAAPSSLESKEQESKPLTFMQAALFQWINPKAWVMATGAVAAFTSQSTEMLIQVMAISLSFFAVSFPCVGSWLLFGSVLKRFLNQPNYQRMFNVSMALLLVVSVLPVLNELRETYLA</sequence>
<dbReference type="Proteomes" id="UP000002171">
    <property type="component" value="Unassembled WGS sequence"/>
</dbReference>
<dbReference type="GO" id="GO:0005886">
    <property type="term" value="C:plasma membrane"/>
    <property type="evidence" value="ECO:0007669"/>
    <property type="project" value="UniProtKB-SubCell"/>
</dbReference>
<dbReference type="GO" id="GO:0015171">
    <property type="term" value="F:amino acid transmembrane transporter activity"/>
    <property type="evidence" value="ECO:0007669"/>
    <property type="project" value="TreeGrafter"/>
</dbReference>
<dbReference type="RefSeq" id="WP_007022740.1">
    <property type="nucleotide sequence ID" value="NZ_CH724127.1"/>
</dbReference>
<reference evidence="7 8" key="1">
    <citation type="submission" date="2006-02" db="EMBL/GenBank/DDBJ databases">
        <authorList>
            <person name="Pinhassi J."/>
            <person name="Pedros-Alio C."/>
            <person name="Ferriera S."/>
            <person name="Johnson J."/>
            <person name="Kravitz S."/>
            <person name="Halpern A."/>
            <person name="Remington K."/>
            <person name="Beeson K."/>
            <person name="Tran B."/>
            <person name="Rogers Y.-H."/>
            <person name="Friedman R."/>
            <person name="Venter J.C."/>
        </authorList>
    </citation>
    <scope>NUCLEOTIDE SEQUENCE [LARGE SCALE GENOMIC DNA]</scope>
    <source>
        <strain evidence="7 8">MED92</strain>
    </source>
</reference>
<keyword evidence="3 6" id="KW-0812">Transmembrane</keyword>
<dbReference type="EMBL" id="AAOW01000006">
    <property type="protein sequence ID" value="EAR61653.1"/>
    <property type="molecule type" value="Genomic_DNA"/>
</dbReference>
<organism evidence="7 8">
    <name type="scientific">Neptuniibacter caesariensis</name>
    <dbReference type="NCBI Taxonomy" id="207954"/>
    <lineage>
        <taxon>Bacteria</taxon>
        <taxon>Pseudomonadati</taxon>
        <taxon>Pseudomonadota</taxon>
        <taxon>Gammaproteobacteria</taxon>
        <taxon>Oceanospirillales</taxon>
        <taxon>Oceanospirillaceae</taxon>
        <taxon>Neptuniibacter</taxon>
    </lineage>
</organism>
<dbReference type="PANTHER" id="PTHR30086:SF20">
    <property type="entry name" value="ARGININE EXPORTER PROTEIN ARGO-RELATED"/>
    <property type="match status" value="1"/>
</dbReference>
<keyword evidence="2" id="KW-1003">Cell membrane</keyword>